<evidence type="ECO:0000313" key="2">
    <source>
        <dbReference type="EMBL" id="SBV63349.1"/>
    </source>
</evidence>
<feature type="compositionally biased region" description="Basic and acidic residues" evidence="1">
    <location>
        <begin position="284"/>
        <end position="295"/>
    </location>
</feature>
<evidence type="ECO:0000256" key="1">
    <source>
        <dbReference type="SAM" id="MobiDB-lite"/>
    </source>
</evidence>
<dbReference type="InterPro" id="IPR054496">
    <property type="entry name" value="E217_GP41"/>
</dbReference>
<sequence>MRRSIVLDGRVLKIGIEINGQMKFYEGAATTAKIVKTSDGKQNSCQITLDNLLLETIDYLVTETSPWNPNQKPKLITVMAGRQSTGVENIYSGDVVLAEPSMPPDRRLTMKALTQNGAKYKWASRSSPKTTQLSELCKGVAKDYDLTLRFEAKDKTVANYVYNGPVGKQIQKLEQVGDVDCFIDDDFLVVKDLGKGMKGEVRVISSATGMIGNPVLDDKGVKVRMLFDPSIKLGQQIEIQSSINKAANGQYVIYNWTASLATHENDWYLDLSCNNDNIKSIAEKREAQKKADAKSKSKPKAGTK</sequence>
<name>A0A212IPB9_9ENTR</name>
<feature type="region of interest" description="Disordered" evidence="1">
    <location>
        <begin position="284"/>
        <end position="304"/>
    </location>
</feature>
<protein>
    <submittedName>
        <fullName evidence="3">Putative Phage protein</fullName>
    </submittedName>
</protein>
<proteinExistence type="predicted"/>
<dbReference type="AlphaFoldDB" id="A0A212IPB9"/>
<dbReference type="Pfam" id="PF22759">
    <property type="entry name" value="E217_GP41"/>
    <property type="match status" value="1"/>
</dbReference>
<reference evidence="3" key="1">
    <citation type="submission" date="2016-04" db="EMBL/GenBank/DDBJ databases">
        <authorList>
            <person name="Evans L.H."/>
            <person name="Alamgir A."/>
            <person name="Owens N."/>
            <person name="Weber N.D."/>
            <person name="Virtaneva K."/>
            <person name="Barbian K."/>
            <person name="Babar A."/>
            <person name="Rosenke K."/>
        </authorList>
    </citation>
    <scope>NUCLEOTIDE SEQUENCE</scope>
    <source>
        <strain evidence="2">86-2</strain>
        <strain evidence="3">92-3</strain>
    </source>
</reference>
<evidence type="ECO:0000313" key="3">
    <source>
        <dbReference type="EMBL" id="SBV68267.1"/>
    </source>
</evidence>
<dbReference type="EMBL" id="FLUB01000020">
    <property type="protein sequence ID" value="SBV68267.1"/>
    <property type="molecule type" value="Genomic_DNA"/>
</dbReference>
<gene>
    <name evidence="2" type="ORF">KL86CIT2_30018</name>
    <name evidence="3" type="ORF">KM92CIT3_80799</name>
</gene>
<dbReference type="EMBL" id="FLUA01000027">
    <property type="protein sequence ID" value="SBV63349.1"/>
    <property type="molecule type" value="Genomic_DNA"/>
</dbReference>
<accession>A0A212IPB9</accession>
<organism evidence="3">
    <name type="scientific">uncultured Citrobacter sp</name>
    <dbReference type="NCBI Taxonomy" id="200446"/>
    <lineage>
        <taxon>Bacteria</taxon>
        <taxon>Pseudomonadati</taxon>
        <taxon>Pseudomonadota</taxon>
        <taxon>Gammaproteobacteria</taxon>
        <taxon>Enterobacterales</taxon>
        <taxon>Enterobacteriaceae</taxon>
        <taxon>Citrobacter</taxon>
        <taxon>environmental samples</taxon>
    </lineage>
</organism>